<dbReference type="GO" id="GO:0012505">
    <property type="term" value="C:endomembrane system"/>
    <property type="evidence" value="ECO:0007669"/>
    <property type="project" value="UniProtKB-SubCell"/>
</dbReference>
<proteinExistence type="inferred from homology"/>
<evidence type="ECO:0000256" key="4">
    <source>
        <dbReference type="ARBA" id="ARBA00022989"/>
    </source>
</evidence>
<comment type="similarity">
    <text evidence="6">Belongs to the DESIGUAL family.</text>
</comment>
<evidence type="ECO:0000313" key="9">
    <source>
        <dbReference type="Proteomes" id="UP000233551"/>
    </source>
</evidence>
<evidence type="ECO:0000256" key="1">
    <source>
        <dbReference type="ARBA" id="ARBA00004127"/>
    </source>
</evidence>
<evidence type="ECO:0000256" key="5">
    <source>
        <dbReference type="ARBA" id="ARBA00023136"/>
    </source>
</evidence>
<evidence type="ECO:0000256" key="6">
    <source>
        <dbReference type="ARBA" id="ARBA00029467"/>
    </source>
</evidence>
<dbReference type="InterPro" id="IPR016024">
    <property type="entry name" value="ARM-type_fold"/>
</dbReference>
<evidence type="ECO:0000256" key="2">
    <source>
        <dbReference type="ARBA" id="ARBA00022692"/>
    </source>
</evidence>
<comment type="subcellular location">
    <subcellularLocation>
        <location evidence="1">Endomembrane system</location>
        <topology evidence="1">Multi-pass membrane protein</topology>
    </subcellularLocation>
</comment>
<gene>
    <name evidence="8" type="ORF">CRG98_038924</name>
</gene>
<sequence>MNYREPQQLLLSSSPRVDLHELIRLSGGLFGNIMPAGTAVTHADLEPSRGQTDLGSKTGAVLVVWTILCGLFSFVLCLIAEATHSQVTWVPAGSRTGSQDGESYECEYSGSGKTPLMCSAGAFLVLATAMVVEHTYMLIAVSKLPPPAMVAYWEPEMGSARKLTWQAGFFFITTWVCFAVAEILLLIGLSVESGHLRNWSRPRPNCLVLREGLFCAAGVFALATVFMAAGLYITTLRMQRLFLDQAVFQREMLETSVLYASPPRSPPHRIVAVSREGPVGRDEQISDPPPHIAFCSNFNCTIELSGGGPSIGKVIKAATMMRFMEFLQKEDSPDLQVEAAWALTFFITDTSESSKNSFPLEAVNAFVKLLESPNDDVREQVPTKVMI</sequence>
<keyword evidence="9" id="KW-1185">Reference proteome</keyword>
<feature type="transmembrane region" description="Helical" evidence="7">
    <location>
        <begin position="167"/>
        <end position="191"/>
    </location>
</feature>
<dbReference type="Pfam" id="PF06749">
    <property type="entry name" value="DUF1218"/>
    <property type="match status" value="1"/>
</dbReference>
<feature type="transmembrane region" description="Helical" evidence="7">
    <location>
        <begin position="212"/>
        <end position="233"/>
    </location>
</feature>
<feature type="transmembrane region" description="Helical" evidence="7">
    <location>
        <begin position="60"/>
        <end position="80"/>
    </location>
</feature>
<name>A0A2I0I9J5_PUNGR</name>
<dbReference type="SUPFAM" id="SSF48371">
    <property type="entry name" value="ARM repeat"/>
    <property type="match status" value="1"/>
</dbReference>
<feature type="transmembrane region" description="Helical" evidence="7">
    <location>
        <begin position="116"/>
        <end position="139"/>
    </location>
</feature>
<dbReference type="AlphaFoldDB" id="A0A2I0I9J5"/>
<accession>A0A2I0I9J5</accession>
<dbReference type="InterPro" id="IPR052222">
    <property type="entry name" value="DESIGUAL"/>
</dbReference>
<keyword evidence="2 7" id="KW-0812">Transmembrane</keyword>
<comment type="caution">
    <text evidence="8">The sequence shown here is derived from an EMBL/GenBank/DDBJ whole genome shotgun (WGS) entry which is preliminary data.</text>
</comment>
<evidence type="ECO:0000313" key="8">
    <source>
        <dbReference type="EMBL" id="PKI40669.1"/>
    </source>
</evidence>
<reference evidence="8 9" key="1">
    <citation type="submission" date="2017-11" db="EMBL/GenBank/DDBJ databases">
        <title>De-novo sequencing of pomegranate (Punica granatum L.) genome.</title>
        <authorList>
            <person name="Akparov Z."/>
            <person name="Amiraslanov A."/>
            <person name="Hajiyeva S."/>
            <person name="Abbasov M."/>
            <person name="Kaur K."/>
            <person name="Hamwieh A."/>
            <person name="Solovyev V."/>
            <person name="Salamov A."/>
            <person name="Braich B."/>
            <person name="Kosarev P."/>
            <person name="Mahmoud A."/>
            <person name="Hajiyev E."/>
            <person name="Babayeva S."/>
            <person name="Izzatullayeva V."/>
            <person name="Mammadov A."/>
            <person name="Mammadov A."/>
            <person name="Sharifova S."/>
            <person name="Ojaghi J."/>
            <person name="Eynullazada K."/>
            <person name="Bayramov B."/>
            <person name="Abdulazimova A."/>
            <person name="Shahmuradov I."/>
        </authorList>
    </citation>
    <scope>NUCLEOTIDE SEQUENCE [LARGE SCALE GENOMIC DNA]</scope>
    <source>
        <strain evidence="9">cv. AG2017</strain>
        <tissue evidence="8">Leaf</tissue>
    </source>
</reference>
<dbReference type="InterPro" id="IPR009606">
    <property type="entry name" value="DEAL/Modifying_wall_lignin1/2"/>
</dbReference>
<dbReference type="EMBL" id="PGOL01003508">
    <property type="protein sequence ID" value="PKI40669.1"/>
    <property type="molecule type" value="Genomic_DNA"/>
</dbReference>
<dbReference type="Gene3D" id="1.25.10.10">
    <property type="entry name" value="Leucine-rich Repeat Variant"/>
    <property type="match status" value="1"/>
</dbReference>
<dbReference type="Proteomes" id="UP000233551">
    <property type="component" value="Unassembled WGS sequence"/>
</dbReference>
<keyword evidence="5 7" id="KW-0472">Membrane</keyword>
<organism evidence="8 9">
    <name type="scientific">Punica granatum</name>
    <name type="common">Pomegranate</name>
    <dbReference type="NCBI Taxonomy" id="22663"/>
    <lineage>
        <taxon>Eukaryota</taxon>
        <taxon>Viridiplantae</taxon>
        <taxon>Streptophyta</taxon>
        <taxon>Embryophyta</taxon>
        <taxon>Tracheophyta</taxon>
        <taxon>Spermatophyta</taxon>
        <taxon>Magnoliopsida</taxon>
        <taxon>eudicotyledons</taxon>
        <taxon>Gunneridae</taxon>
        <taxon>Pentapetalae</taxon>
        <taxon>rosids</taxon>
        <taxon>malvids</taxon>
        <taxon>Myrtales</taxon>
        <taxon>Lythraceae</taxon>
        <taxon>Punica</taxon>
    </lineage>
</organism>
<keyword evidence="4 7" id="KW-1133">Transmembrane helix</keyword>
<dbReference type="PANTHER" id="PTHR31769">
    <property type="entry name" value="OS07G0462200 PROTEIN-RELATED"/>
    <property type="match status" value="1"/>
</dbReference>
<dbReference type="InterPro" id="IPR011989">
    <property type="entry name" value="ARM-like"/>
</dbReference>
<keyword evidence="3" id="KW-0732">Signal</keyword>
<evidence type="ECO:0000256" key="3">
    <source>
        <dbReference type="ARBA" id="ARBA00022729"/>
    </source>
</evidence>
<feature type="transmembrane region" description="Helical" evidence="7">
    <location>
        <begin position="21"/>
        <end position="40"/>
    </location>
</feature>
<evidence type="ECO:0000256" key="7">
    <source>
        <dbReference type="SAM" id="Phobius"/>
    </source>
</evidence>
<protein>
    <submittedName>
        <fullName evidence="8">Uncharacterized protein</fullName>
    </submittedName>
</protein>